<comment type="subcellular location">
    <subcellularLocation>
        <location evidence="1">Membrane</location>
        <topology evidence="1">Multi-pass membrane protein</topology>
    </subcellularLocation>
</comment>
<dbReference type="InterPro" id="IPR020846">
    <property type="entry name" value="MFS_dom"/>
</dbReference>
<keyword evidence="4 7" id="KW-0812">Transmembrane</keyword>
<proteinExistence type="inferred from homology"/>
<keyword evidence="10" id="KW-1185">Reference proteome</keyword>
<accession>A0A318QT72</accession>
<feature type="transmembrane region" description="Helical" evidence="7">
    <location>
        <begin position="342"/>
        <end position="365"/>
    </location>
</feature>
<dbReference type="AlphaFoldDB" id="A0A318QT72"/>
<keyword evidence="3" id="KW-0813">Transport</keyword>
<sequence>MQEQPQTSPCLIDDLKPSGFHLRLALVAGGGPFCDGYILGIIGIALPIMVKDFHLSGNMTGLLGASSLFGVLLGGLGGGIISDRLGRKRLYTLNLLMFAICSCAQYFAGSLYALLFWRLLIGMAIGADYPIATAYVTEFMPRVWRGPVLSGLITFWWVGYIISFIAGYLLSLYFPDNWRIILGSSLVPSALLMLFRIGMPESPRWLMQAGRAEEARAVVREHLGAHVLLDEPKPADTPRLSFKHLFQTRYRGALAFVCAFWILQSAPSFAIHTLQAPILEQLRMGNSLLASCIVTSFTLLGSVPVSLGLINVMGRRKLLIGSFAWGAIALFFVGLYPHPANWFIIVAFIIYSAVEAAGSGLQFVYPNELFPTEIRGTAVGFASSASRLGAAMGTVLLPMGTIQFGVHAMMLVAAMLLTLGAAISWRWAPETATLNLSEASQSLTS</sequence>
<dbReference type="InterPro" id="IPR005829">
    <property type="entry name" value="Sugar_transporter_CS"/>
</dbReference>
<dbReference type="PROSITE" id="PS50850">
    <property type="entry name" value="MFS"/>
    <property type="match status" value="1"/>
</dbReference>
<feature type="transmembrane region" description="Helical" evidence="7">
    <location>
        <begin position="253"/>
        <end position="276"/>
    </location>
</feature>
<evidence type="ECO:0000313" key="10">
    <source>
        <dbReference type="Proteomes" id="UP000247814"/>
    </source>
</evidence>
<evidence type="ECO:0000256" key="6">
    <source>
        <dbReference type="ARBA" id="ARBA00023136"/>
    </source>
</evidence>
<evidence type="ECO:0000256" key="4">
    <source>
        <dbReference type="ARBA" id="ARBA00022692"/>
    </source>
</evidence>
<feature type="transmembrane region" description="Helical" evidence="7">
    <location>
        <begin position="62"/>
        <end position="81"/>
    </location>
</feature>
<feature type="transmembrane region" description="Helical" evidence="7">
    <location>
        <begin position="90"/>
        <end position="108"/>
    </location>
</feature>
<dbReference type="GO" id="GO:0022857">
    <property type="term" value="F:transmembrane transporter activity"/>
    <property type="evidence" value="ECO:0007669"/>
    <property type="project" value="InterPro"/>
</dbReference>
<dbReference type="Proteomes" id="UP000247814">
    <property type="component" value="Unassembled WGS sequence"/>
</dbReference>
<evidence type="ECO:0000256" key="3">
    <source>
        <dbReference type="ARBA" id="ARBA00022448"/>
    </source>
</evidence>
<feature type="transmembrane region" description="Helical" evidence="7">
    <location>
        <begin position="377"/>
        <end position="398"/>
    </location>
</feature>
<dbReference type="InterPro" id="IPR005828">
    <property type="entry name" value="MFS_sugar_transport-like"/>
</dbReference>
<feature type="transmembrane region" description="Helical" evidence="7">
    <location>
        <begin position="404"/>
        <end position="425"/>
    </location>
</feature>
<name>A0A318QT72_9PROT</name>
<feature type="transmembrane region" description="Helical" evidence="7">
    <location>
        <begin position="114"/>
        <end position="136"/>
    </location>
</feature>
<organism evidence="9 10">
    <name type="scientific">Komagataeibacter sucrofermentans</name>
    <dbReference type="NCBI Taxonomy" id="1053551"/>
    <lineage>
        <taxon>Bacteria</taxon>
        <taxon>Pseudomonadati</taxon>
        <taxon>Pseudomonadota</taxon>
        <taxon>Alphaproteobacteria</taxon>
        <taxon>Acetobacterales</taxon>
        <taxon>Acetobacteraceae</taxon>
        <taxon>Komagataeibacter</taxon>
    </lineage>
</organism>
<comment type="similarity">
    <text evidence="2">Belongs to the major facilitator superfamily. Sugar transporter (TC 2.A.1.1) family.</text>
</comment>
<dbReference type="PANTHER" id="PTHR23511">
    <property type="entry name" value="SYNAPTIC VESICLE GLYCOPROTEIN 2"/>
    <property type="match status" value="1"/>
</dbReference>
<dbReference type="SUPFAM" id="SSF103473">
    <property type="entry name" value="MFS general substrate transporter"/>
    <property type="match status" value="1"/>
</dbReference>
<dbReference type="GO" id="GO:0016020">
    <property type="term" value="C:membrane"/>
    <property type="evidence" value="ECO:0007669"/>
    <property type="project" value="UniProtKB-SubCell"/>
</dbReference>
<feature type="transmembrane region" description="Helical" evidence="7">
    <location>
        <begin position="148"/>
        <end position="174"/>
    </location>
</feature>
<feature type="domain" description="Major facilitator superfamily (MFS) profile" evidence="8">
    <location>
        <begin position="24"/>
        <end position="432"/>
    </location>
</feature>
<evidence type="ECO:0000256" key="7">
    <source>
        <dbReference type="SAM" id="Phobius"/>
    </source>
</evidence>
<dbReference type="CDD" id="cd17316">
    <property type="entry name" value="MFS_SV2_like"/>
    <property type="match status" value="1"/>
</dbReference>
<evidence type="ECO:0000259" key="8">
    <source>
        <dbReference type="PROSITE" id="PS50850"/>
    </source>
</evidence>
<dbReference type="InterPro" id="IPR036259">
    <property type="entry name" value="MFS_trans_sf"/>
</dbReference>
<dbReference type="RefSeq" id="WP_110567015.1">
    <property type="nucleotide sequence ID" value="NZ_CP137147.1"/>
</dbReference>
<feature type="transmembrane region" description="Helical" evidence="7">
    <location>
        <begin position="288"/>
        <end position="311"/>
    </location>
</feature>
<dbReference type="OrthoDB" id="5368493at2"/>
<dbReference type="PANTHER" id="PTHR23511:SF34">
    <property type="entry name" value="SYNAPTIC VESICLE GLYCOPROTEIN 2"/>
    <property type="match status" value="1"/>
</dbReference>
<evidence type="ECO:0000256" key="5">
    <source>
        <dbReference type="ARBA" id="ARBA00022989"/>
    </source>
</evidence>
<keyword evidence="6 7" id="KW-0472">Membrane</keyword>
<evidence type="ECO:0000313" key="9">
    <source>
        <dbReference type="EMBL" id="PYD80638.1"/>
    </source>
</evidence>
<dbReference type="PROSITE" id="PS00217">
    <property type="entry name" value="SUGAR_TRANSPORT_2"/>
    <property type="match status" value="1"/>
</dbReference>
<gene>
    <name evidence="9" type="ORF">CFR77_01645</name>
</gene>
<dbReference type="Gene3D" id="1.20.1250.20">
    <property type="entry name" value="MFS general substrate transporter like domains"/>
    <property type="match status" value="1"/>
</dbReference>
<evidence type="ECO:0000256" key="1">
    <source>
        <dbReference type="ARBA" id="ARBA00004141"/>
    </source>
</evidence>
<keyword evidence="5 7" id="KW-1133">Transmembrane helix</keyword>
<protein>
    <recommendedName>
        <fullName evidence="8">Major facilitator superfamily (MFS) profile domain-containing protein</fullName>
    </recommendedName>
</protein>
<dbReference type="EMBL" id="NKUA01000002">
    <property type="protein sequence ID" value="PYD80638.1"/>
    <property type="molecule type" value="Genomic_DNA"/>
</dbReference>
<comment type="caution">
    <text evidence="9">The sequence shown here is derived from an EMBL/GenBank/DDBJ whole genome shotgun (WGS) entry which is preliminary data.</text>
</comment>
<evidence type="ECO:0000256" key="2">
    <source>
        <dbReference type="ARBA" id="ARBA00010992"/>
    </source>
</evidence>
<feature type="transmembrane region" description="Helical" evidence="7">
    <location>
        <begin position="180"/>
        <end position="198"/>
    </location>
</feature>
<reference evidence="9 10" key="1">
    <citation type="submission" date="2017-07" db="EMBL/GenBank/DDBJ databases">
        <title>A draft genome sequence of Komagataeibacter sucrofermentans LMG 18788.</title>
        <authorList>
            <person name="Skraban J."/>
            <person name="Cleenwerck I."/>
            <person name="Vandamme P."/>
            <person name="Trcek J."/>
        </authorList>
    </citation>
    <scope>NUCLEOTIDE SEQUENCE [LARGE SCALE GENOMIC DNA]</scope>
    <source>
        <strain evidence="9 10">LMG 18788</strain>
    </source>
</reference>
<feature type="transmembrane region" description="Helical" evidence="7">
    <location>
        <begin position="24"/>
        <end position="50"/>
    </location>
</feature>
<feature type="transmembrane region" description="Helical" evidence="7">
    <location>
        <begin position="318"/>
        <end position="336"/>
    </location>
</feature>
<dbReference type="Pfam" id="PF00083">
    <property type="entry name" value="Sugar_tr"/>
    <property type="match status" value="1"/>
</dbReference>